<evidence type="ECO:0000256" key="2">
    <source>
        <dbReference type="ARBA" id="ARBA00023315"/>
    </source>
</evidence>
<dbReference type="InterPro" id="IPR050680">
    <property type="entry name" value="YpeA/RimI_acetyltransf"/>
</dbReference>
<protein>
    <recommendedName>
        <fullName evidence="3">N-acetyltransferase domain-containing protein</fullName>
    </recommendedName>
</protein>
<accession>A0ABM6IM87</accession>
<evidence type="ECO:0000313" key="5">
    <source>
        <dbReference type="Proteomes" id="UP000185622"/>
    </source>
</evidence>
<dbReference type="Pfam" id="PF00583">
    <property type="entry name" value="Acetyltransf_1"/>
    <property type="match status" value="1"/>
</dbReference>
<reference evidence="4 5" key="1">
    <citation type="submission" date="2017-01" db="EMBL/GenBank/DDBJ databases">
        <title>The complete genome sequence of a sulfur-oxidizing marine bacterium Thioclava sp. 25B10_4T.</title>
        <authorList>
            <person name="Liu Y."/>
            <person name="Lai Q."/>
            <person name="Shao Z."/>
        </authorList>
    </citation>
    <scope>NUCLEOTIDE SEQUENCE [LARGE SCALE GENOMIC DNA]</scope>
    <source>
        <strain evidence="4 5">25B10_4</strain>
    </source>
</reference>
<keyword evidence="1" id="KW-0808">Transferase</keyword>
<dbReference type="InterPro" id="IPR016181">
    <property type="entry name" value="Acyl_CoA_acyltransferase"/>
</dbReference>
<gene>
    <name evidence="4" type="ORF">BMG03_17265</name>
</gene>
<dbReference type="PROSITE" id="PS51186">
    <property type="entry name" value="GNAT"/>
    <property type="match status" value="1"/>
</dbReference>
<dbReference type="SUPFAM" id="SSF55729">
    <property type="entry name" value="Acyl-CoA N-acyltransferases (Nat)"/>
    <property type="match status" value="1"/>
</dbReference>
<dbReference type="Proteomes" id="UP000185622">
    <property type="component" value="Chromosome"/>
</dbReference>
<keyword evidence="5" id="KW-1185">Reference proteome</keyword>
<dbReference type="Gene3D" id="3.40.630.30">
    <property type="match status" value="1"/>
</dbReference>
<dbReference type="CDD" id="cd04301">
    <property type="entry name" value="NAT_SF"/>
    <property type="match status" value="1"/>
</dbReference>
<dbReference type="InterPro" id="IPR000182">
    <property type="entry name" value="GNAT_dom"/>
</dbReference>
<keyword evidence="2" id="KW-0012">Acyltransferase</keyword>
<organism evidence="4 5">
    <name type="scientific">Thioclava nitratireducens</name>
    <dbReference type="NCBI Taxonomy" id="1915078"/>
    <lineage>
        <taxon>Bacteria</taxon>
        <taxon>Pseudomonadati</taxon>
        <taxon>Pseudomonadota</taxon>
        <taxon>Alphaproteobacteria</taxon>
        <taxon>Rhodobacterales</taxon>
        <taxon>Paracoccaceae</taxon>
        <taxon>Thioclava</taxon>
    </lineage>
</organism>
<evidence type="ECO:0000259" key="3">
    <source>
        <dbReference type="PROSITE" id="PS51186"/>
    </source>
</evidence>
<feature type="domain" description="N-acetyltransferase" evidence="3">
    <location>
        <begin position="1"/>
        <end position="192"/>
    </location>
</feature>
<name>A0ABM6IM87_9RHOB</name>
<dbReference type="EMBL" id="CP019437">
    <property type="protein sequence ID" value="AQS49970.1"/>
    <property type="molecule type" value="Genomic_DNA"/>
</dbReference>
<evidence type="ECO:0000313" key="4">
    <source>
        <dbReference type="EMBL" id="AQS49970.1"/>
    </source>
</evidence>
<dbReference type="PANTHER" id="PTHR43420">
    <property type="entry name" value="ACETYLTRANSFERASE"/>
    <property type="match status" value="1"/>
</dbReference>
<sequence length="192" mass="21042">MSIRHGLAREHRAAAAELYWQAFGGKLGRVMGPEQRALGFIAEVIDPSHALSALDGDGALVGVVGFRTLRGSFVGGSWADLRSHYGRGGGLWRGACLHLLAHDLPEGGMMVDGIAVHPELRGAGIGRALIEALSREARRRGYRALCLDVIDENLRARALYQRLGFEVTGRRSSRLTRLVFDFRSVQLMRRAL</sequence>
<evidence type="ECO:0000256" key="1">
    <source>
        <dbReference type="ARBA" id="ARBA00022679"/>
    </source>
</evidence>
<proteinExistence type="predicted"/>